<protein>
    <submittedName>
        <fullName evidence="2">Uncharacterized protein</fullName>
    </submittedName>
</protein>
<name>A0A8J2SAB2_9STRA</name>
<keyword evidence="3" id="KW-1185">Reference proteome</keyword>
<proteinExistence type="predicted"/>
<feature type="compositionally biased region" description="Basic and acidic residues" evidence="1">
    <location>
        <begin position="98"/>
        <end position="114"/>
    </location>
</feature>
<dbReference type="EMBL" id="CAKKNE010000001">
    <property type="protein sequence ID" value="CAH0366471.1"/>
    <property type="molecule type" value="Genomic_DNA"/>
</dbReference>
<sequence length="291" mass="30977">MSTSQQLFGEDSSDDEDVGAYFALDRDDDGPPRFGRAFLAHRARAAGLAPDYEADDPAPARSIASLGRRILAAETLEEAQVHARAAVAAAAPPRGRRRDAAAPRARPERRERSRSPAKLPRDPAAPGGRRPGAFERRESPATLPPQRDPPRWRAAVTAPAPAPARVATIQARPVVAKVKRRTKGFDLEGVAGAKKPRAVPPPYSAVVPRPRSPTPEPESPPTHPVRKRHKGASAAAVDRARKLREELDEGSPRLAAPTYAPGNGTPFRAPAANGHANGANNGFSESDLALL</sequence>
<accession>A0A8J2SAB2</accession>
<gene>
    <name evidence="2" type="ORF">PECAL_1P29670</name>
</gene>
<feature type="compositionally biased region" description="Low complexity" evidence="1">
    <location>
        <begin position="152"/>
        <end position="168"/>
    </location>
</feature>
<comment type="caution">
    <text evidence="2">The sequence shown here is derived from an EMBL/GenBank/DDBJ whole genome shotgun (WGS) entry which is preliminary data.</text>
</comment>
<evidence type="ECO:0000313" key="2">
    <source>
        <dbReference type="EMBL" id="CAH0366471.1"/>
    </source>
</evidence>
<evidence type="ECO:0000313" key="3">
    <source>
        <dbReference type="Proteomes" id="UP000789595"/>
    </source>
</evidence>
<feature type="compositionally biased region" description="Pro residues" evidence="1">
    <location>
        <begin position="210"/>
        <end position="223"/>
    </location>
</feature>
<feature type="compositionally biased region" description="Low complexity" evidence="1">
    <location>
        <begin position="84"/>
        <end position="93"/>
    </location>
</feature>
<dbReference type="Proteomes" id="UP000789595">
    <property type="component" value="Unassembled WGS sequence"/>
</dbReference>
<evidence type="ECO:0000256" key="1">
    <source>
        <dbReference type="SAM" id="MobiDB-lite"/>
    </source>
</evidence>
<feature type="region of interest" description="Disordered" evidence="1">
    <location>
        <begin position="84"/>
        <end position="291"/>
    </location>
</feature>
<feature type="compositionally biased region" description="Low complexity" evidence="1">
    <location>
        <begin position="271"/>
        <end position="282"/>
    </location>
</feature>
<organism evidence="2 3">
    <name type="scientific">Pelagomonas calceolata</name>
    <dbReference type="NCBI Taxonomy" id="35677"/>
    <lineage>
        <taxon>Eukaryota</taxon>
        <taxon>Sar</taxon>
        <taxon>Stramenopiles</taxon>
        <taxon>Ochrophyta</taxon>
        <taxon>Pelagophyceae</taxon>
        <taxon>Pelagomonadales</taxon>
        <taxon>Pelagomonadaceae</taxon>
        <taxon>Pelagomonas</taxon>
    </lineage>
</organism>
<reference evidence="2" key="1">
    <citation type="submission" date="2021-11" db="EMBL/GenBank/DDBJ databases">
        <authorList>
            <consortium name="Genoscope - CEA"/>
            <person name="William W."/>
        </authorList>
    </citation>
    <scope>NUCLEOTIDE SEQUENCE</scope>
</reference>
<dbReference type="AlphaFoldDB" id="A0A8J2SAB2"/>
<feature type="region of interest" description="Disordered" evidence="1">
    <location>
        <begin position="1"/>
        <end position="34"/>
    </location>
</feature>